<dbReference type="InterPro" id="IPR008978">
    <property type="entry name" value="HSP20-like_chaperone"/>
</dbReference>
<evidence type="ECO:0000256" key="1">
    <source>
        <dbReference type="PROSITE-ProRule" id="PRU00285"/>
    </source>
</evidence>
<dbReference type="PROSITE" id="PS01031">
    <property type="entry name" value="SHSP"/>
    <property type="match status" value="1"/>
</dbReference>
<dbReference type="RefSeq" id="WP_114181975.1">
    <property type="nucleotide sequence ID" value="NZ_CP024904.1"/>
</dbReference>
<dbReference type="SUPFAM" id="SSF49764">
    <property type="entry name" value="HSP20-like chaperones"/>
    <property type="match status" value="1"/>
</dbReference>
<dbReference type="InterPro" id="IPR031107">
    <property type="entry name" value="Small_HSP"/>
</dbReference>
<protein>
    <submittedName>
        <fullName evidence="5">Heat-shock protein</fullName>
    </submittedName>
</protein>
<evidence type="ECO:0000256" key="3">
    <source>
        <dbReference type="SAM" id="MobiDB-lite"/>
    </source>
</evidence>
<evidence type="ECO:0000313" key="6">
    <source>
        <dbReference type="Proteomes" id="UP000253104"/>
    </source>
</evidence>
<name>A0A2Z5N7Q1_BURPY</name>
<dbReference type="AlphaFoldDB" id="A0A2Z5N7Q1"/>
<proteinExistence type="inferred from homology"/>
<reference evidence="5 6" key="1">
    <citation type="journal article" date="2018" name="ISME J.">
        <title>Involvement of Burkholderiaceae and sulfurous volatiles in disease-suppressive soils.</title>
        <authorList>
            <person name="Carrion V.J."/>
            <person name="Cordovez V."/>
            <person name="Tyc O."/>
            <person name="Etalo D.W."/>
            <person name="de Bruijn I."/>
            <person name="de Jager V.C."/>
            <person name="Medema M.H."/>
            <person name="Eberl L."/>
            <person name="Raaijmakers J.M."/>
        </authorList>
    </citation>
    <scope>NUCLEOTIDE SEQUENCE [LARGE SCALE GENOMIC DNA]</scope>
    <source>
        <strain evidence="6">mHSR5</strain>
    </source>
</reference>
<comment type="similarity">
    <text evidence="1 2">Belongs to the small heat shock protein (HSP20) family.</text>
</comment>
<sequence>MSDTTQVIERDQQTSVTPSTQAKSVERRATIVPAVDVFEDQTGITVVADLPGVSKDRLDVKVQDGNLVIEAEASVPTPDGLRLRHAEIQAPGYFRAFTLGSDFDTTKIEAHLQDGVLTLHIPRREEARPRRIEVKAG</sequence>
<feature type="region of interest" description="Disordered" evidence="3">
    <location>
        <begin position="1"/>
        <end position="22"/>
    </location>
</feature>
<organism evidence="5 6">
    <name type="scientific">Burkholderia pyrrocinia</name>
    <name type="common">Pseudomonas pyrrocinia</name>
    <dbReference type="NCBI Taxonomy" id="60550"/>
    <lineage>
        <taxon>Bacteria</taxon>
        <taxon>Pseudomonadati</taxon>
        <taxon>Pseudomonadota</taxon>
        <taxon>Betaproteobacteria</taxon>
        <taxon>Burkholderiales</taxon>
        <taxon>Burkholderiaceae</taxon>
        <taxon>Burkholderia</taxon>
        <taxon>Burkholderia cepacia complex</taxon>
    </lineage>
</organism>
<feature type="domain" description="SHSP" evidence="4">
    <location>
        <begin position="26"/>
        <end position="137"/>
    </location>
</feature>
<dbReference type="Pfam" id="PF00011">
    <property type="entry name" value="HSP20"/>
    <property type="match status" value="1"/>
</dbReference>
<evidence type="ECO:0000256" key="2">
    <source>
        <dbReference type="RuleBase" id="RU003616"/>
    </source>
</evidence>
<dbReference type="Gene3D" id="2.60.40.790">
    <property type="match status" value="1"/>
</dbReference>
<gene>
    <name evidence="5" type="ORF">CUJ89_34770</name>
</gene>
<dbReference type="CDD" id="cd06464">
    <property type="entry name" value="ACD_sHsps-like"/>
    <property type="match status" value="1"/>
</dbReference>
<dbReference type="Proteomes" id="UP000253104">
    <property type="component" value="Chromosome mHSR5_C"/>
</dbReference>
<dbReference type="EMBL" id="CP024904">
    <property type="protein sequence ID" value="AXF25611.1"/>
    <property type="molecule type" value="Genomic_DNA"/>
</dbReference>
<dbReference type="InterPro" id="IPR002068">
    <property type="entry name" value="A-crystallin/Hsp20_dom"/>
</dbReference>
<dbReference type="PANTHER" id="PTHR11527">
    <property type="entry name" value="HEAT-SHOCK PROTEIN 20 FAMILY MEMBER"/>
    <property type="match status" value="1"/>
</dbReference>
<evidence type="ECO:0000313" key="5">
    <source>
        <dbReference type="EMBL" id="AXF25611.1"/>
    </source>
</evidence>
<dbReference type="OrthoDB" id="9788892at2"/>
<evidence type="ECO:0000259" key="4">
    <source>
        <dbReference type="PROSITE" id="PS01031"/>
    </source>
</evidence>
<accession>A0A2Z5N7Q1</accession>